<sequence length="220" mass="25568">MKTGRTGREAYPWQGYEWEALYRLSVHPRTRGAYRYGLLIPGPPQSKPRAIAHHPWPWTRLYRVPEGWLVLSREREVAGYTLEDLSQRPIRTGPFLLLWGRAPWDGEARFRFLVSPRWVREKARYIDRVTRGLTWPAGKPKAPLQVIKAVNEVTREVLAAWEAGGFLPYPTANRWDKTVRRRLWRFLTGTAHLPGREARALMKRGVLLLTPRILGRGEEG</sequence>
<dbReference type="STRING" id="276.THFILI_00235"/>
<evidence type="ECO:0000313" key="1">
    <source>
        <dbReference type="EMBL" id="KIX84838.1"/>
    </source>
</evidence>
<dbReference type="RefSeq" id="WP_038064784.1">
    <property type="nucleotide sequence ID" value="NZ_JPSL02000027.1"/>
</dbReference>
<gene>
    <name evidence="1" type="ORF">THFILI_00235</name>
</gene>
<dbReference type="EMBL" id="JPSL02000027">
    <property type="protein sequence ID" value="KIX84838.1"/>
    <property type="molecule type" value="Genomic_DNA"/>
</dbReference>
<name>A0A0D6XD75_THEFI</name>
<proteinExistence type="predicted"/>
<organism evidence="1 2">
    <name type="scientific">Thermus filiformis</name>
    <dbReference type="NCBI Taxonomy" id="276"/>
    <lineage>
        <taxon>Bacteria</taxon>
        <taxon>Thermotogati</taxon>
        <taxon>Deinococcota</taxon>
        <taxon>Deinococci</taxon>
        <taxon>Thermales</taxon>
        <taxon>Thermaceae</taxon>
        <taxon>Thermus</taxon>
    </lineage>
</organism>
<protein>
    <submittedName>
        <fullName evidence="1">Uncharacterized protein</fullName>
    </submittedName>
</protein>
<accession>A0A0D6XD75</accession>
<evidence type="ECO:0000313" key="2">
    <source>
        <dbReference type="Proteomes" id="UP000030364"/>
    </source>
</evidence>
<comment type="caution">
    <text evidence="1">The sequence shown here is derived from an EMBL/GenBank/DDBJ whole genome shotgun (WGS) entry which is preliminary data.</text>
</comment>
<keyword evidence="2" id="KW-1185">Reference proteome</keyword>
<dbReference type="AlphaFoldDB" id="A0A0D6XD75"/>
<dbReference type="OrthoDB" id="31192at2"/>
<reference evidence="1 2" key="1">
    <citation type="journal article" date="2015" name="Genome Announc.">
        <title>Draft Genome Sequence of the Thermophile Thermus filiformis ATCC 43280, Producer of Carotenoid-(Di)glucoside-Branched Fatty Acid (Di)esters and Source of Hyperthermostable Enzymes of Biotechnological Interest.</title>
        <authorList>
            <person name="Mandelli F."/>
            <person name="Oliveira Ramires B."/>
            <person name="Couger M.B."/>
            <person name="Paixao D.A."/>
            <person name="Camilo C.M."/>
            <person name="Polikarpov I."/>
            <person name="Prade R."/>
            <person name="Riano-Pachon D.M."/>
            <person name="Squina F.M."/>
        </authorList>
    </citation>
    <scope>NUCLEOTIDE SEQUENCE [LARGE SCALE GENOMIC DNA]</scope>
    <source>
        <strain evidence="1 2">ATCC 43280</strain>
    </source>
</reference>
<dbReference type="Proteomes" id="UP000030364">
    <property type="component" value="Unassembled WGS sequence"/>
</dbReference>